<evidence type="ECO:0000313" key="1">
    <source>
        <dbReference type="EMBL" id="KAJ4720362.1"/>
    </source>
</evidence>
<dbReference type="EMBL" id="CM051397">
    <property type="protein sequence ID" value="KAJ4720362.1"/>
    <property type="molecule type" value="Genomic_DNA"/>
</dbReference>
<dbReference type="Proteomes" id="UP001164539">
    <property type="component" value="Chromosome 4"/>
</dbReference>
<proteinExistence type="predicted"/>
<protein>
    <submittedName>
        <fullName evidence="1">Sterol-8,7-isomerase</fullName>
    </submittedName>
</protein>
<comment type="caution">
    <text evidence="1">The sequence shown here is derived from an EMBL/GenBank/DDBJ whole genome shotgun (WGS) entry which is preliminary data.</text>
</comment>
<sequence>MSDSSSVPVDFVLNFSTAALHAWNGLSLFLIVFISWFISGLTQAKTKMDRVVLCWWALTGLIHVFQEGYYVFTPDLFKDDSPNFMAEIWKEYSKGDSRYATRHTSVLTIESMASVVLGPLSLLAAYALAKAKSYNYILQFGVSIAQLYGACLYFLSAFLEGDNFASSPYFYWAYYVGQSSIWVIVPALIAIRCWKKINAICYLQDKKNKTKVR</sequence>
<evidence type="ECO:0000313" key="2">
    <source>
        <dbReference type="Proteomes" id="UP001164539"/>
    </source>
</evidence>
<name>A0ACC1YB26_MELAZ</name>
<accession>A0ACC1YB26</accession>
<reference evidence="1 2" key="1">
    <citation type="journal article" date="2023" name="Science">
        <title>Complex scaffold remodeling in plant triterpene biosynthesis.</title>
        <authorList>
            <person name="De La Pena R."/>
            <person name="Hodgson H."/>
            <person name="Liu J.C."/>
            <person name="Stephenson M.J."/>
            <person name="Martin A.C."/>
            <person name="Owen C."/>
            <person name="Harkess A."/>
            <person name="Leebens-Mack J."/>
            <person name="Jimenez L.E."/>
            <person name="Osbourn A."/>
            <person name="Sattely E.S."/>
        </authorList>
    </citation>
    <scope>NUCLEOTIDE SEQUENCE [LARGE SCALE GENOMIC DNA]</scope>
    <source>
        <strain evidence="2">cv. JPN11</strain>
        <tissue evidence="1">Leaf</tissue>
    </source>
</reference>
<gene>
    <name evidence="1" type="ORF">OWV82_008204</name>
</gene>
<organism evidence="1 2">
    <name type="scientific">Melia azedarach</name>
    <name type="common">Chinaberry tree</name>
    <dbReference type="NCBI Taxonomy" id="155640"/>
    <lineage>
        <taxon>Eukaryota</taxon>
        <taxon>Viridiplantae</taxon>
        <taxon>Streptophyta</taxon>
        <taxon>Embryophyta</taxon>
        <taxon>Tracheophyta</taxon>
        <taxon>Spermatophyta</taxon>
        <taxon>Magnoliopsida</taxon>
        <taxon>eudicotyledons</taxon>
        <taxon>Gunneridae</taxon>
        <taxon>Pentapetalae</taxon>
        <taxon>rosids</taxon>
        <taxon>malvids</taxon>
        <taxon>Sapindales</taxon>
        <taxon>Meliaceae</taxon>
        <taxon>Melia</taxon>
    </lineage>
</organism>
<keyword evidence="2" id="KW-1185">Reference proteome</keyword>